<dbReference type="PANTHER" id="PTHR10438">
    <property type="entry name" value="THIOREDOXIN"/>
    <property type="match status" value="1"/>
</dbReference>
<keyword evidence="3" id="KW-0963">Cytoplasm</keyword>
<dbReference type="InterPro" id="IPR036249">
    <property type="entry name" value="Thioredoxin-like_sf"/>
</dbReference>
<keyword evidence="4" id="KW-0249">Electron transport</keyword>
<dbReference type="AlphaFoldDB" id="A0A6J1CBX5"/>
<dbReference type="RefSeq" id="XP_022139186.1">
    <property type="nucleotide sequence ID" value="XM_022283494.1"/>
</dbReference>
<reference evidence="10" key="1">
    <citation type="submission" date="2025-08" db="UniProtKB">
        <authorList>
            <consortium name="RefSeq"/>
        </authorList>
    </citation>
    <scope>IDENTIFICATION</scope>
    <source>
        <strain evidence="10">OHB3-1</strain>
    </source>
</reference>
<name>A0A6J1CBX5_MOMCH</name>
<dbReference type="GO" id="GO:0005737">
    <property type="term" value="C:cytoplasm"/>
    <property type="evidence" value="ECO:0007669"/>
    <property type="project" value="UniProtKB-SubCell"/>
</dbReference>
<comment type="subcellular location">
    <subcellularLocation>
        <location evidence="1">Cytoplasm</location>
    </subcellularLocation>
</comment>
<evidence type="ECO:0000256" key="5">
    <source>
        <dbReference type="ARBA" id="ARBA00023157"/>
    </source>
</evidence>
<sequence length="148" mass="16308">MALLRKSVEIFVLLMPTAPALSFINFLDLSGKRFSNGRDGEVVSCRSVGSWKQQLLKAKQYNKLVVVKFTATWCGPCRAMAPVLEDLAKKTSNVIFLKVDVDELMSVANELGVGAIPSFQFFKNGKLVDKFVGANKDLLRNTLSKHAA</sequence>
<organism evidence="9 10">
    <name type="scientific">Momordica charantia</name>
    <name type="common">Bitter gourd</name>
    <name type="synonym">Balsam pear</name>
    <dbReference type="NCBI Taxonomy" id="3673"/>
    <lineage>
        <taxon>Eukaryota</taxon>
        <taxon>Viridiplantae</taxon>
        <taxon>Streptophyta</taxon>
        <taxon>Embryophyta</taxon>
        <taxon>Tracheophyta</taxon>
        <taxon>Spermatophyta</taxon>
        <taxon>Magnoliopsida</taxon>
        <taxon>eudicotyledons</taxon>
        <taxon>Gunneridae</taxon>
        <taxon>Pentapetalae</taxon>
        <taxon>rosids</taxon>
        <taxon>fabids</taxon>
        <taxon>Cucurbitales</taxon>
        <taxon>Cucurbitaceae</taxon>
        <taxon>Momordiceae</taxon>
        <taxon>Momordica</taxon>
    </lineage>
</organism>
<gene>
    <name evidence="10" type="primary">LOC111010155</name>
</gene>
<accession>A0A6J1CBX5</accession>
<evidence type="ECO:0000256" key="3">
    <source>
        <dbReference type="ARBA" id="ARBA00022490"/>
    </source>
</evidence>
<feature type="domain" description="Thioredoxin" evidence="8">
    <location>
        <begin position="12"/>
        <end position="148"/>
    </location>
</feature>
<dbReference type="PROSITE" id="PS51352">
    <property type="entry name" value="THIOREDOXIN_2"/>
    <property type="match status" value="1"/>
</dbReference>
<evidence type="ECO:0000256" key="2">
    <source>
        <dbReference type="ARBA" id="ARBA00022448"/>
    </source>
</evidence>
<dbReference type="GeneID" id="111010155"/>
<dbReference type="KEGG" id="mcha:111010155"/>
<dbReference type="InterPro" id="IPR050620">
    <property type="entry name" value="Thioredoxin_H-type-like"/>
</dbReference>
<keyword evidence="2" id="KW-0813">Transport</keyword>
<dbReference type="InterPro" id="IPR017937">
    <property type="entry name" value="Thioredoxin_CS"/>
</dbReference>
<comment type="similarity">
    <text evidence="7">Belongs to the thioredoxin family. Plant H-type subfamily.</text>
</comment>
<keyword evidence="5" id="KW-1015">Disulfide bond</keyword>
<evidence type="ECO:0000313" key="10">
    <source>
        <dbReference type="RefSeq" id="XP_022139186.1"/>
    </source>
</evidence>
<dbReference type="Gene3D" id="3.40.30.10">
    <property type="entry name" value="Glutaredoxin"/>
    <property type="match status" value="1"/>
</dbReference>
<keyword evidence="9" id="KW-1185">Reference proteome</keyword>
<evidence type="ECO:0000259" key="8">
    <source>
        <dbReference type="PROSITE" id="PS51352"/>
    </source>
</evidence>
<evidence type="ECO:0000256" key="4">
    <source>
        <dbReference type="ARBA" id="ARBA00022982"/>
    </source>
</evidence>
<dbReference type="PRINTS" id="PR00421">
    <property type="entry name" value="THIOREDOXIN"/>
</dbReference>
<proteinExistence type="inferred from homology"/>
<evidence type="ECO:0000256" key="6">
    <source>
        <dbReference type="ARBA" id="ARBA00023284"/>
    </source>
</evidence>
<dbReference type="InterPro" id="IPR013766">
    <property type="entry name" value="Thioredoxin_domain"/>
</dbReference>
<keyword evidence="6" id="KW-0676">Redox-active center</keyword>
<dbReference type="SUPFAM" id="SSF52833">
    <property type="entry name" value="Thioredoxin-like"/>
    <property type="match status" value="1"/>
</dbReference>
<dbReference type="CDD" id="cd02947">
    <property type="entry name" value="TRX_family"/>
    <property type="match status" value="1"/>
</dbReference>
<evidence type="ECO:0000313" key="9">
    <source>
        <dbReference type="Proteomes" id="UP000504603"/>
    </source>
</evidence>
<evidence type="ECO:0000256" key="7">
    <source>
        <dbReference type="ARBA" id="ARBA00038353"/>
    </source>
</evidence>
<dbReference type="PROSITE" id="PS00194">
    <property type="entry name" value="THIOREDOXIN_1"/>
    <property type="match status" value="1"/>
</dbReference>
<protein>
    <submittedName>
        <fullName evidence="10">Thioredoxin H1-like</fullName>
    </submittedName>
</protein>
<evidence type="ECO:0000256" key="1">
    <source>
        <dbReference type="ARBA" id="ARBA00004496"/>
    </source>
</evidence>
<dbReference type="Proteomes" id="UP000504603">
    <property type="component" value="Unplaced"/>
</dbReference>
<dbReference type="OrthoDB" id="10263751at2759"/>
<dbReference type="PANTHER" id="PTHR10438:SF453">
    <property type="entry name" value="THIOREDOXIN H4-RELATED"/>
    <property type="match status" value="1"/>
</dbReference>
<dbReference type="Pfam" id="PF00085">
    <property type="entry name" value="Thioredoxin"/>
    <property type="match status" value="1"/>
</dbReference>
<dbReference type="FunFam" id="3.40.30.10:FF:000245">
    <property type="entry name" value="Thioredoxin"/>
    <property type="match status" value="1"/>
</dbReference>